<dbReference type="CDD" id="cd11599">
    <property type="entry name" value="HDAC_classII_2"/>
    <property type="match status" value="1"/>
</dbReference>
<dbReference type="InterPro" id="IPR037138">
    <property type="entry name" value="His_deacetylse_dom_sf"/>
</dbReference>
<reference evidence="3 4" key="1">
    <citation type="submission" date="2018-06" db="EMBL/GenBank/DDBJ databases">
        <authorList>
            <consortium name="Pathogen Informatics"/>
            <person name="Doyle S."/>
        </authorList>
    </citation>
    <scope>NUCLEOTIDE SEQUENCE [LARGE SCALE GENOMIC DNA]</scope>
    <source>
        <strain evidence="3 4">NCTC11997</strain>
    </source>
</reference>
<comment type="similarity">
    <text evidence="1">Belongs to the histone deacetylase family.</text>
</comment>
<dbReference type="EC" id="3.5.1.-" evidence="3"/>
<dbReference type="InterPro" id="IPR023696">
    <property type="entry name" value="Ureohydrolase_dom_sf"/>
</dbReference>
<evidence type="ECO:0000259" key="2">
    <source>
        <dbReference type="Pfam" id="PF00850"/>
    </source>
</evidence>
<evidence type="ECO:0000256" key="1">
    <source>
        <dbReference type="ARBA" id="ARBA00005947"/>
    </source>
</evidence>
<dbReference type="AlphaFoldDB" id="A0A378XIZ9"/>
<protein>
    <submittedName>
        <fullName evidence="3">Histone deacetylase-like amidohydrolase</fullName>
        <ecNumber evidence="3">3.5.1.-</ecNumber>
    </submittedName>
</protein>
<dbReference type="PRINTS" id="PR01270">
    <property type="entry name" value="HDASUPER"/>
</dbReference>
<dbReference type="GO" id="GO:0040029">
    <property type="term" value="P:epigenetic regulation of gene expression"/>
    <property type="evidence" value="ECO:0007669"/>
    <property type="project" value="TreeGrafter"/>
</dbReference>
<evidence type="ECO:0000313" key="3">
    <source>
        <dbReference type="EMBL" id="SUA57629.1"/>
    </source>
</evidence>
<organism evidence="3 4">
    <name type="scientific">Oligella ureolytica</name>
    <dbReference type="NCBI Taxonomy" id="90244"/>
    <lineage>
        <taxon>Bacteria</taxon>
        <taxon>Pseudomonadati</taxon>
        <taxon>Pseudomonadota</taxon>
        <taxon>Betaproteobacteria</taxon>
        <taxon>Burkholderiales</taxon>
        <taxon>Alcaligenaceae</taxon>
        <taxon>Oligella</taxon>
    </lineage>
</organism>
<dbReference type="PANTHER" id="PTHR10625:SF10">
    <property type="entry name" value="HISTONE DEACETYLASE HDAC1"/>
    <property type="match status" value="1"/>
</dbReference>
<dbReference type="PANTHER" id="PTHR10625">
    <property type="entry name" value="HISTONE DEACETYLASE HDAC1-RELATED"/>
    <property type="match status" value="1"/>
</dbReference>
<dbReference type="SUPFAM" id="SSF52768">
    <property type="entry name" value="Arginase/deacetylase"/>
    <property type="match status" value="1"/>
</dbReference>
<keyword evidence="3" id="KW-0378">Hydrolase</keyword>
<dbReference type="InterPro" id="IPR000286">
    <property type="entry name" value="HDACs"/>
</dbReference>
<dbReference type="Pfam" id="PF00850">
    <property type="entry name" value="Hist_deacetyl"/>
    <property type="match status" value="1"/>
</dbReference>
<dbReference type="GO" id="GO:0016787">
    <property type="term" value="F:hydrolase activity"/>
    <property type="evidence" value="ECO:0007669"/>
    <property type="project" value="UniProtKB-KW"/>
</dbReference>
<name>A0A378XIZ9_9BURK</name>
<dbReference type="STRING" id="1122619.GCA_000373745_02212"/>
<gene>
    <name evidence="3" type="primary">hdaH</name>
    <name evidence="3" type="ORF">NCTC11997_02456</name>
</gene>
<dbReference type="GO" id="GO:0004407">
    <property type="term" value="F:histone deacetylase activity"/>
    <property type="evidence" value="ECO:0007669"/>
    <property type="project" value="TreeGrafter"/>
</dbReference>
<feature type="domain" description="Histone deacetylase" evidence="2">
    <location>
        <begin position="22"/>
        <end position="307"/>
    </location>
</feature>
<dbReference type="Gene3D" id="3.40.800.20">
    <property type="entry name" value="Histone deacetylase domain"/>
    <property type="match status" value="1"/>
</dbReference>
<proteinExistence type="inferred from homology"/>
<dbReference type="EMBL" id="UGSB01000001">
    <property type="protein sequence ID" value="SUA57629.1"/>
    <property type="molecule type" value="Genomic_DNA"/>
</dbReference>
<dbReference type="InterPro" id="IPR023801">
    <property type="entry name" value="His_deacetylse_dom"/>
</dbReference>
<accession>A0A378XIZ9</accession>
<evidence type="ECO:0000313" key="4">
    <source>
        <dbReference type="Proteomes" id="UP000254603"/>
    </source>
</evidence>
<dbReference type="Proteomes" id="UP000254603">
    <property type="component" value="Unassembled WGS sequence"/>
</dbReference>
<sequence length="311" mass="34918">MDGSTLYITHPDCSLHNMRNWHPESSKRLAAIHDRLCLTDLIWCLKEMNAPQATEEDILRCHQADYVNFIRANIPSEGYFNIDNEETSLNPHTWTAALRAAGAGILAVDELMQGRAKNAFCSVRPPGHHAESNKSMGFCFINNAAVAARYAIDKYDVSRIAIVDFDVHHGNGTEQIFANDPHVEMFSFFQHPFFPYSGAEEVASNMHNVPLKAYSGRQEIEKAVKTVWLPMMDAFQPELIVICAGFDAHRDDDMGQMMLVEQDFVWLTKELMAVADRHCHGRIISLLEGGYNLNALARSAVEHIRALAGLC</sequence>